<dbReference type="GO" id="GO:0001653">
    <property type="term" value="F:peptide receptor activity"/>
    <property type="evidence" value="ECO:0007669"/>
    <property type="project" value="TreeGrafter"/>
</dbReference>
<dbReference type="GO" id="GO:0004016">
    <property type="term" value="F:adenylate cyclase activity"/>
    <property type="evidence" value="ECO:0007669"/>
    <property type="project" value="TreeGrafter"/>
</dbReference>
<sequence length="193" mass="21568">LEKQKCEDLLTNMLPSKQYAEALMQQSTIVDELAEVTLLYSDMVGFTPLGSKLDPQAICVMLNKIYSAFDRHLDDLGVYKMDTVGDAFIVVGGLPSHKSSKHHAAAIAAFAVEMQREIQRFCKEENVALQMRIGIHTGNVVGGVVGIKKPRYLIWGRHTVIANLMESRGVPDRIQVSEATYALLRDYPEFRVD</sequence>
<gene>
    <name evidence="8" type="ORF">PHYSODRAFT_407171</name>
</gene>
<dbReference type="InterPro" id="IPR050401">
    <property type="entry name" value="Cyclic_nucleotide_synthase"/>
</dbReference>
<reference evidence="8 9" key="1">
    <citation type="journal article" date="2006" name="Science">
        <title>Phytophthora genome sequences uncover evolutionary origins and mechanisms of pathogenesis.</title>
        <authorList>
            <person name="Tyler B.M."/>
            <person name="Tripathy S."/>
            <person name="Zhang X."/>
            <person name="Dehal P."/>
            <person name="Jiang R.H."/>
            <person name="Aerts A."/>
            <person name="Arredondo F.D."/>
            <person name="Baxter L."/>
            <person name="Bensasson D."/>
            <person name="Beynon J.L."/>
            <person name="Chapman J."/>
            <person name="Damasceno C.M."/>
            <person name="Dorrance A.E."/>
            <person name="Dou D."/>
            <person name="Dickerman A.W."/>
            <person name="Dubchak I.L."/>
            <person name="Garbelotto M."/>
            <person name="Gijzen M."/>
            <person name="Gordon S.G."/>
            <person name="Govers F."/>
            <person name="Grunwald N.J."/>
            <person name="Huang W."/>
            <person name="Ivors K.L."/>
            <person name="Jones R.W."/>
            <person name="Kamoun S."/>
            <person name="Krampis K."/>
            <person name="Lamour K.H."/>
            <person name="Lee M.K."/>
            <person name="McDonald W.H."/>
            <person name="Medina M."/>
            <person name="Meijer H.J."/>
            <person name="Nordberg E.K."/>
            <person name="Maclean D.J."/>
            <person name="Ospina-Giraldo M.D."/>
            <person name="Morris P.F."/>
            <person name="Phuntumart V."/>
            <person name="Putnam N.H."/>
            <person name="Rash S."/>
            <person name="Rose J.K."/>
            <person name="Sakihama Y."/>
            <person name="Salamov A.A."/>
            <person name="Savidor A."/>
            <person name="Scheuring C.F."/>
            <person name="Smith B.M."/>
            <person name="Sobral B.W."/>
            <person name="Terry A."/>
            <person name="Torto-Alalibo T.A."/>
            <person name="Win J."/>
            <person name="Xu Z."/>
            <person name="Zhang H."/>
            <person name="Grigoriev I.V."/>
            <person name="Rokhsar D.S."/>
            <person name="Boore J.L."/>
        </authorList>
    </citation>
    <scope>NUCLEOTIDE SEQUENCE [LARGE SCALE GENOMIC DNA]</scope>
    <source>
        <strain evidence="8 9">P6497</strain>
    </source>
</reference>
<dbReference type="CDD" id="cd07302">
    <property type="entry name" value="CHD"/>
    <property type="match status" value="1"/>
</dbReference>
<dbReference type="SMR" id="G4ZQS0"/>
<protein>
    <recommendedName>
        <fullName evidence="7">Guanylate cyclase domain-containing protein</fullName>
    </recommendedName>
</protein>
<dbReference type="GO" id="GO:0035556">
    <property type="term" value="P:intracellular signal transduction"/>
    <property type="evidence" value="ECO:0007669"/>
    <property type="project" value="InterPro"/>
</dbReference>
<dbReference type="STRING" id="1094619.G4ZQS0"/>
<evidence type="ECO:0000256" key="2">
    <source>
        <dbReference type="ARBA" id="ARBA00022692"/>
    </source>
</evidence>
<feature type="non-terminal residue" evidence="8">
    <location>
        <position position="193"/>
    </location>
</feature>
<dbReference type="PANTHER" id="PTHR11920:SF335">
    <property type="entry name" value="GUANYLATE CYCLASE"/>
    <property type="match status" value="1"/>
</dbReference>
<dbReference type="SMART" id="SM00044">
    <property type="entry name" value="CYCc"/>
    <property type="match status" value="1"/>
</dbReference>
<dbReference type="GO" id="GO:0000166">
    <property type="term" value="F:nucleotide binding"/>
    <property type="evidence" value="ECO:0007669"/>
    <property type="project" value="UniProtKB-KW"/>
</dbReference>
<dbReference type="EMBL" id="JH159155">
    <property type="protein sequence ID" value="EGZ16171.1"/>
    <property type="molecule type" value="Genomic_DNA"/>
</dbReference>
<evidence type="ECO:0000313" key="8">
    <source>
        <dbReference type="EMBL" id="EGZ16171.1"/>
    </source>
</evidence>
<evidence type="ECO:0000256" key="5">
    <source>
        <dbReference type="ARBA" id="ARBA00023136"/>
    </source>
</evidence>
<dbReference type="GO" id="GO:0005886">
    <property type="term" value="C:plasma membrane"/>
    <property type="evidence" value="ECO:0007669"/>
    <property type="project" value="TreeGrafter"/>
</dbReference>
<accession>G4ZQS0</accession>
<dbReference type="InterPro" id="IPR001054">
    <property type="entry name" value="A/G_cyclase"/>
</dbReference>
<dbReference type="Gene3D" id="3.30.70.1230">
    <property type="entry name" value="Nucleotide cyclase"/>
    <property type="match status" value="1"/>
</dbReference>
<dbReference type="InterPro" id="IPR029787">
    <property type="entry name" value="Nucleotide_cyclase"/>
</dbReference>
<dbReference type="GO" id="GO:0004383">
    <property type="term" value="F:guanylate cyclase activity"/>
    <property type="evidence" value="ECO:0007669"/>
    <property type="project" value="TreeGrafter"/>
</dbReference>
<dbReference type="KEGG" id="psoj:PHYSODRAFT_407171"/>
<keyword evidence="9" id="KW-1185">Reference proteome</keyword>
<dbReference type="AlphaFoldDB" id="G4ZQS0"/>
<evidence type="ECO:0000256" key="4">
    <source>
        <dbReference type="ARBA" id="ARBA00022989"/>
    </source>
</evidence>
<proteinExistence type="predicted"/>
<dbReference type="GeneID" id="20651503"/>
<evidence type="ECO:0000313" key="9">
    <source>
        <dbReference type="Proteomes" id="UP000002640"/>
    </source>
</evidence>
<evidence type="ECO:0000259" key="7">
    <source>
        <dbReference type="PROSITE" id="PS50125"/>
    </source>
</evidence>
<dbReference type="SUPFAM" id="SSF55073">
    <property type="entry name" value="Nucleotide cyclase"/>
    <property type="match status" value="1"/>
</dbReference>
<dbReference type="Proteomes" id="UP000002640">
    <property type="component" value="Unassembled WGS sequence"/>
</dbReference>
<dbReference type="PANTHER" id="PTHR11920">
    <property type="entry name" value="GUANYLYL CYCLASE"/>
    <property type="match status" value="1"/>
</dbReference>
<dbReference type="InParanoid" id="G4ZQS0"/>
<organism evidence="8 9">
    <name type="scientific">Phytophthora sojae (strain P6497)</name>
    <name type="common">Soybean stem and root rot agent</name>
    <name type="synonym">Phytophthora megasperma f. sp. glycines</name>
    <dbReference type="NCBI Taxonomy" id="1094619"/>
    <lineage>
        <taxon>Eukaryota</taxon>
        <taxon>Sar</taxon>
        <taxon>Stramenopiles</taxon>
        <taxon>Oomycota</taxon>
        <taxon>Peronosporomycetes</taxon>
        <taxon>Peronosporales</taxon>
        <taxon>Peronosporaceae</taxon>
        <taxon>Phytophthora</taxon>
    </lineage>
</organism>
<feature type="domain" description="Guanylate cyclase" evidence="7">
    <location>
        <begin position="37"/>
        <end position="166"/>
    </location>
</feature>
<dbReference type="PROSITE" id="PS50125">
    <property type="entry name" value="GUANYLATE_CYCLASE_2"/>
    <property type="match status" value="1"/>
</dbReference>
<name>G4ZQS0_PHYSP</name>
<dbReference type="OMA" id="QGKGKMY"/>
<keyword evidence="6" id="KW-0456">Lyase</keyword>
<keyword evidence="3" id="KW-0547">Nucleotide-binding</keyword>
<keyword evidence="2" id="KW-0812">Transmembrane</keyword>
<comment type="subcellular location">
    <subcellularLocation>
        <location evidence="1">Membrane</location>
    </subcellularLocation>
</comment>
<keyword evidence="5" id="KW-0472">Membrane</keyword>
<dbReference type="GO" id="GO:0007168">
    <property type="term" value="P:receptor guanylyl cyclase signaling pathway"/>
    <property type="evidence" value="ECO:0007669"/>
    <property type="project" value="TreeGrafter"/>
</dbReference>
<feature type="non-terminal residue" evidence="8">
    <location>
        <position position="1"/>
    </location>
</feature>
<dbReference type="Pfam" id="PF00211">
    <property type="entry name" value="Guanylate_cyc"/>
    <property type="match status" value="1"/>
</dbReference>
<evidence type="ECO:0000256" key="6">
    <source>
        <dbReference type="ARBA" id="ARBA00023239"/>
    </source>
</evidence>
<keyword evidence="4" id="KW-1133">Transmembrane helix</keyword>
<evidence type="ECO:0000256" key="3">
    <source>
        <dbReference type="ARBA" id="ARBA00022741"/>
    </source>
</evidence>
<dbReference type="RefSeq" id="XP_009529920.1">
    <property type="nucleotide sequence ID" value="XM_009531625.1"/>
</dbReference>
<evidence type="ECO:0000256" key="1">
    <source>
        <dbReference type="ARBA" id="ARBA00004370"/>
    </source>
</evidence>